<evidence type="ECO:0008006" key="4">
    <source>
        <dbReference type="Google" id="ProtNLM"/>
    </source>
</evidence>
<organism evidence="2 3">
    <name type="scientific">Lyngbya confervoides BDU141951</name>
    <dbReference type="NCBI Taxonomy" id="1574623"/>
    <lineage>
        <taxon>Bacteria</taxon>
        <taxon>Bacillati</taxon>
        <taxon>Cyanobacteriota</taxon>
        <taxon>Cyanophyceae</taxon>
        <taxon>Oscillatoriophycideae</taxon>
        <taxon>Oscillatoriales</taxon>
        <taxon>Microcoleaceae</taxon>
        <taxon>Lyngbya</taxon>
    </lineage>
</organism>
<accession>A0ABD4T328</accession>
<name>A0ABD4T328_9CYAN</name>
<proteinExistence type="predicted"/>
<protein>
    <recommendedName>
        <fullName evidence="4">Secreted protein</fullName>
    </recommendedName>
</protein>
<reference evidence="2 3" key="1">
    <citation type="journal article" date="2015" name="Genome Announc.">
        <title>Draft Genome Sequence of Filamentous Marine Cyanobacterium Lyngbya confervoides Strain BDU141951.</title>
        <authorList>
            <person name="Chandrababunaidu M.M."/>
            <person name="Sen D."/>
            <person name="Tripathy S."/>
        </authorList>
    </citation>
    <scope>NUCLEOTIDE SEQUENCE [LARGE SCALE GENOMIC DNA]</scope>
    <source>
        <strain evidence="2 3">BDU141951</strain>
    </source>
</reference>
<evidence type="ECO:0000313" key="3">
    <source>
        <dbReference type="Proteomes" id="UP000031561"/>
    </source>
</evidence>
<sequence length="186" mass="20909">MARRRGAYLMSLGVSLLLGQTLPGNRAIAAVSSCPRPFEEMVTQLLADLPAYANRVNTRTHRPQTYVMLATNPDFQPLSWGQRLSDPEDSAADPAEPPQDSSLRQVFFTTVLRRYSGNQISHHQEHHWLFVASSSRGWEFVQIYSILDAYPSAQAPSPPRNSSRGSLAIAIQDWLKFCRLSWRSHG</sequence>
<gene>
    <name evidence="2" type="ORF">QQ91_0008165</name>
</gene>
<dbReference type="Proteomes" id="UP000031561">
    <property type="component" value="Unassembled WGS sequence"/>
</dbReference>
<evidence type="ECO:0000313" key="2">
    <source>
        <dbReference type="EMBL" id="MCM1982796.1"/>
    </source>
</evidence>
<comment type="caution">
    <text evidence="2">The sequence shown here is derived from an EMBL/GenBank/DDBJ whole genome shotgun (WGS) entry which is preliminary data.</text>
</comment>
<keyword evidence="3" id="KW-1185">Reference proteome</keyword>
<dbReference type="AlphaFoldDB" id="A0ABD4T328"/>
<evidence type="ECO:0000256" key="1">
    <source>
        <dbReference type="SAM" id="MobiDB-lite"/>
    </source>
</evidence>
<dbReference type="RefSeq" id="WP_166274794.1">
    <property type="nucleotide sequence ID" value="NZ_JTHE03000044.1"/>
</dbReference>
<feature type="region of interest" description="Disordered" evidence="1">
    <location>
        <begin position="80"/>
        <end position="100"/>
    </location>
</feature>
<dbReference type="EMBL" id="JTHE03000044">
    <property type="protein sequence ID" value="MCM1982796.1"/>
    <property type="molecule type" value="Genomic_DNA"/>
</dbReference>